<evidence type="ECO:0000313" key="9">
    <source>
        <dbReference type="EMBL" id="MXP65881.1"/>
    </source>
</evidence>
<dbReference type="EMBL" id="SNVJ01000030">
    <property type="protein sequence ID" value="MXP65881.1"/>
    <property type="molecule type" value="Genomic_DNA"/>
</dbReference>
<accession>A0A845BFL1</accession>
<evidence type="ECO:0000256" key="3">
    <source>
        <dbReference type="ARBA" id="ARBA00022722"/>
    </source>
</evidence>
<evidence type="ECO:0000256" key="4">
    <source>
        <dbReference type="ARBA" id="ARBA00022723"/>
    </source>
</evidence>
<organism evidence="9 10">
    <name type="scientific">Teichococcus coralli</name>
    <dbReference type="NCBI Taxonomy" id="2545983"/>
    <lineage>
        <taxon>Bacteria</taxon>
        <taxon>Pseudomonadati</taxon>
        <taxon>Pseudomonadota</taxon>
        <taxon>Alphaproteobacteria</taxon>
        <taxon>Acetobacterales</taxon>
        <taxon>Roseomonadaceae</taxon>
        <taxon>Roseomonas</taxon>
    </lineage>
</organism>
<evidence type="ECO:0000256" key="7">
    <source>
        <dbReference type="ARBA" id="ARBA00038093"/>
    </source>
</evidence>
<evidence type="ECO:0000256" key="6">
    <source>
        <dbReference type="ARBA" id="ARBA00022842"/>
    </source>
</evidence>
<dbReference type="Gene3D" id="3.40.50.1010">
    <property type="entry name" value="5'-nuclease"/>
    <property type="match status" value="1"/>
</dbReference>
<comment type="similarity">
    <text evidence="7">Belongs to the PINc/VapC protein family.</text>
</comment>
<evidence type="ECO:0000256" key="5">
    <source>
        <dbReference type="ARBA" id="ARBA00022801"/>
    </source>
</evidence>
<dbReference type="GO" id="GO:0004518">
    <property type="term" value="F:nuclease activity"/>
    <property type="evidence" value="ECO:0007669"/>
    <property type="project" value="UniProtKB-KW"/>
</dbReference>
<dbReference type="SUPFAM" id="SSF88723">
    <property type="entry name" value="PIN domain-like"/>
    <property type="match status" value="1"/>
</dbReference>
<name>A0A845BFL1_9PROT</name>
<dbReference type="GO" id="GO:0046872">
    <property type="term" value="F:metal ion binding"/>
    <property type="evidence" value="ECO:0007669"/>
    <property type="project" value="UniProtKB-KW"/>
</dbReference>
<dbReference type="PANTHER" id="PTHR33653">
    <property type="entry name" value="RIBONUCLEASE VAPC2"/>
    <property type="match status" value="1"/>
</dbReference>
<comment type="caution">
    <text evidence="9">The sequence shown here is derived from an EMBL/GenBank/DDBJ whole genome shotgun (WGS) entry which is preliminary data.</text>
</comment>
<gene>
    <name evidence="9" type="ORF">E0493_21260</name>
</gene>
<keyword evidence="3" id="KW-0540">Nuclease</keyword>
<dbReference type="AlphaFoldDB" id="A0A845BFL1"/>
<evidence type="ECO:0000256" key="1">
    <source>
        <dbReference type="ARBA" id="ARBA00001946"/>
    </source>
</evidence>
<dbReference type="InterPro" id="IPR002716">
    <property type="entry name" value="PIN_dom"/>
</dbReference>
<keyword evidence="6" id="KW-0460">Magnesium</keyword>
<evidence type="ECO:0000256" key="2">
    <source>
        <dbReference type="ARBA" id="ARBA00022649"/>
    </source>
</evidence>
<dbReference type="GO" id="GO:0016787">
    <property type="term" value="F:hydrolase activity"/>
    <property type="evidence" value="ECO:0007669"/>
    <property type="project" value="UniProtKB-KW"/>
</dbReference>
<proteinExistence type="inferred from homology"/>
<evidence type="ECO:0000313" key="10">
    <source>
        <dbReference type="Proteomes" id="UP000460715"/>
    </source>
</evidence>
<keyword evidence="4" id="KW-0479">Metal-binding</keyword>
<sequence length="136" mass="14706">MATLVDTNILLDLATDDPRWADWSLRQLEAAAAQGPLLINDVIYAELSVRFPGIEQVDAFVAEAGLQLEPLTRPALFLAGKVFKAYRGRGGSRTGVLPNFLIGAQAAVMRLPLLTRDAARYRSDFPTVALIVPDGA</sequence>
<keyword evidence="5" id="KW-0378">Hydrolase</keyword>
<dbReference type="InterPro" id="IPR050556">
    <property type="entry name" value="Type_II_TA_system_RNase"/>
</dbReference>
<dbReference type="RefSeq" id="WP_160939289.1">
    <property type="nucleotide sequence ID" value="NZ_SNVJ01000030.1"/>
</dbReference>
<feature type="domain" description="PIN" evidence="8">
    <location>
        <begin position="4"/>
        <end position="119"/>
    </location>
</feature>
<reference evidence="9 10" key="1">
    <citation type="submission" date="2019-03" db="EMBL/GenBank/DDBJ databases">
        <title>Roseomonas sp. a novel Roseomonas species isolated from Sea whip Gorgonian.</title>
        <authorList>
            <person name="Li F."/>
            <person name="Pan X."/>
            <person name="Huang S."/>
            <person name="Li Z."/>
            <person name="Meng B."/>
        </authorList>
    </citation>
    <scope>NUCLEOTIDE SEQUENCE [LARGE SCALE GENOMIC DNA]</scope>
    <source>
        <strain evidence="9 10">M0104</strain>
    </source>
</reference>
<dbReference type="PANTHER" id="PTHR33653:SF1">
    <property type="entry name" value="RIBONUCLEASE VAPC2"/>
    <property type="match status" value="1"/>
</dbReference>
<dbReference type="InterPro" id="IPR029060">
    <property type="entry name" value="PIN-like_dom_sf"/>
</dbReference>
<evidence type="ECO:0000259" key="8">
    <source>
        <dbReference type="Pfam" id="PF01850"/>
    </source>
</evidence>
<dbReference type="Proteomes" id="UP000460715">
    <property type="component" value="Unassembled WGS sequence"/>
</dbReference>
<keyword evidence="10" id="KW-1185">Reference proteome</keyword>
<comment type="cofactor">
    <cofactor evidence="1">
        <name>Mg(2+)</name>
        <dbReference type="ChEBI" id="CHEBI:18420"/>
    </cofactor>
</comment>
<dbReference type="Pfam" id="PF01850">
    <property type="entry name" value="PIN"/>
    <property type="match status" value="1"/>
</dbReference>
<protein>
    <submittedName>
        <fullName evidence="9">Type II toxin-antitoxin system VapC family toxin</fullName>
    </submittedName>
</protein>
<dbReference type="OrthoDB" id="9800524at2"/>
<keyword evidence="2" id="KW-1277">Toxin-antitoxin system</keyword>